<dbReference type="WBParaSite" id="HDID_0000532201-mRNA-1">
    <property type="protein sequence ID" value="HDID_0000532201-mRNA-1"/>
    <property type="gene ID" value="HDID_0000532201"/>
</dbReference>
<dbReference type="PROSITE" id="PS50296">
    <property type="entry name" value="SUI1"/>
    <property type="match status" value="1"/>
</dbReference>
<sequence>MALQNLKTHDPFADEDGETTAGDTTVHIRIQQRNGRKTLTTVQGIPEKYDKKRILKECKKDFCCNGNIVQHDQYGEVLQLQGDQREHIADFLTRYGLVKSDQIKIHGF</sequence>
<dbReference type="FunFam" id="3.30.780.10:FF:000001">
    <property type="entry name" value="Eukaryotic translation initiation factor SUI1"/>
    <property type="match status" value="1"/>
</dbReference>
<proteinExistence type="inferred from homology"/>
<accession>A0A0R3SK57</accession>
<dbReference type="GO" id="GO:0003743">
    <property type="term" value="F:translation initiation factor activity"/>
    <property type="evidence" value="ECO:0007669"/>
    <property type="project" value="InterPro"/>
</dbReference>
<dbReference type="Proteomes" id="UP000274504">
    <property type="component" value="Unassembled WGS sequence"/>
</dbReference>
<organism evidence="10">
    <name type="scientific">Hymenolepis diminuta</name>
    <name type="common">Rat tapeworm</name>
    <dbReference type="NCBI Taxonomy" id="6216"/>
    <lineage>
        <taxon>Eukaryota</taxon>
        <taxon>Metazoa</taxon>
        <taxon>Spiralia</taxon>
        <taxon>Lophotrochozoa</taxon>
        <taxon>Platyhelminthes</taxon>
        <taxon>Cestoda</taxon>
        <taxon>Eucestoda</taxon>
        <taxon>Cyclophyllidea</taxon>
        <taxon>Hymenolepididae</taxon>
        <taxon>Hymenolepis</taxon>
    </lineage>
</organism>
<dbReference type="Proteomes" id="UP000321570">
    <property type="component" value="Unassembled WGS sequence"/>
</dbReference>
<dbReference type="AlphaFoldDB" id="A0A0R3SK57"/>
<dbReference type="InterPro" id="IPR001950">
    <property type="entry name" value="SUI1"/>
</dbReference>
<dbReference type="GO" id="GO:0003729">
    <property type="term" value="F:mRNA binding"/>
    <property type="evidence" value="ECO:0007669"/>
    <property type="project" value="UniProtKB-ARBA"/>
</dbReference>
<evidence type="ECO:0000256" key="1">
    <source>
        <dbReference type="ARBA" id="ARBA00003130"/>
    </source>
</evidence>
<dbReference type="InterPro" id="IPR005874">
    <property type="entry name" value="SUI1_euk"/>
</dbReference>
<evidence type="ECO:0000256" key="2">
    <source>
        <dbReference type="ARBA" id="ARBA00005422"/>
    </source>
</evidence>
<evidence type="ECO:0000313" key="10">
    <source>
        <dbReference type="WBParaSite" id="HDID_0000532201-mRNA-1"/>
    </source>
</evidence>
<dbReference type="PIRSF" id="PIRSF004499">
    <property type="entry name" value="SUI1_euk"/>
    <property type="match status" value="1"/>
</dbReference>
<reference evidence="6 8" key="2">
    <citation type="submission" date="2018-11" db="EMBL/GenBank/DDBJ databases">
        <authorList>
            <consortium name="Pathogen Informatics"/>
        </authorList>
    </citation>
    <scope>NUCLEOTIDE SEQUENCE [LARGE SCALE GENOMIC DNA]</scope>
</reference>
<keyword evidence="3" id="KW-0648">Protein biosynthesis</keyword>
<dbReference type="Gene3D" id="3.30.780.10">
    <property type="entry name" value="SUI1-like domain"/>
    <property type="match status" value="1"/>
</dbReference>
<reference evidence="10" key="1">
    <citation type="submission" date="2017-02" db="UniProtKB">
        <authorList>
            <consortium name="WormBaseParasite"/>
        </authorList>
    </citation>
    <scope>IDENTIFICATION</scope>
</reference>
<evidence type="ECO:0000256" key="4">
    <source>
        <dbReference type="SAM" id="MobiDB-lite"/>
    </source>
</evidence>
<dbReference type="EMBL" id="CABIJS010000277">
    <property type="protein sequence ID" value="VUZ48143.1"/>
    <property type="molecule type" value="Genomic_DNA"/>
</dbReference>
<protein>
    <submittedName>
        <fullName evidence="10">SUI1 domain-containing protein</fullName>
    </submittedName>
</protein>
<reference evidence="7 9" key="3">
    <citation type="submission" date="2019-07" db="EMBL/GenBank/DDBJ databases">
        <authorList>
            <person name="Jastrzebski P J."/>
            <person name="Paukszto L."/>
            <person name="Jastrzebski P J."/>
        </authorList>
    </citation>
    <scope>NUCLEOTIDE SEQUENCE [LARGE SCALE GENOMIC DNA]</scope>
    <source>
        <strain evidence="7 9">WMS-il1</strain>
    </source>
</reference>
<evidence type="ECO:0000313" key="7">
    <source>
        <dbReference type="EMBL" id="VUZ48143.1"/>
    </source>
</evidence>
<feature type="region of interest" description="Disordered" evidence="4">
    <location>
        <begin position="1"/>
        <end position="27"/>
    </location>
</feature>
<evidence type="ECO:0000259" key="5">
    <source>
        <dbReference type="PROSITE" id="PS50296"/>
    </source>
</evidence>
<gene>
    <name evidence="6" type="ORF">HDID_LOCUS5320</name>
    <name evidence="7" type="ORF">WMSIL1_LOCUS7611</name>
</gene>
<feature type="domain" description="SUI1" evidence="5">
    <location>
        <begin position="26"/>
        <end position="96"/>
    </location>
</feature>
<dbReference type="PANTHER" id="PTHR10388">
    <property type="entry name" value="EUKARYOTIC TRANSLATION INITIATION FACTOR SUI1"/>
    <property type="match status" value="1"/>
</dbReference>
<dbReference type="OrthoDB" id="10248435at2759"/>
<evidence type="ECO:0000313" key="9">
    <source>
        <dbReference type="Proteomes" id="UP000321570"/>
    </source>
</evidence>
<dbReference type="STRING" id="6216.A0A0R3SK57"/>
<dbReference type="CDD" id="cd11566">
    <property type="entry name" value="eIF1_SUI1"/>
    <property type="match status" value="1"/>
</dbReference>
<dbReference type="NCBIfam" id="TIGR01160">
    <property type="entry name" value="SUI1_MOF2"/>
    <property type="match status" value="1"/>
</dbReference>
<keyword evidence="9" id="KW-1185">Reference proteome</keyword>
<dbReference type="InterPro" id="IPR036877">
    <property type="entry name" value="SUI1_dom_sf"/>
</dbReference>
<evidence type="ECO:0000313" key="8">
    <source>
        <dbReference type="Proteomes" id="UP000274504"/>
    </source>
</evidence>
<evidence type="ECO:0000313" key="6">
    <source>
        <dbReference type="EMBL" id="VDL57638.1"/>
    </source>
</evidence>
<comment type="function">
    <text evidence="1">Probably involved in translation.</text>
</comment>
<dbReference type="SUPFAM" id="SSF55159">
    <property type="entry name" value="eIF1-like"/>
    <property type="match status" value="1"/>
</dbReference>
<dbReference type="Pfam" id="PF01253">
    <property type="entry name" value="SUI1"/>
    <property type="match status" value="1"/>
</dbReference>
<dbReference type="EMBL" id="UYSG01002627">
    <property type="protein sequence ID" value="VDL57638.1"/>
    <property type="molecule type" value="Genomic_DNA"/>
</dbReference>
<name>A0A0R3SK57_HYMDI</name>
<comment type="similarity">
    <text evidence="2">Belongs to the SUI1 family.</text>
</comment>
<evidence type="ECO:0000256" key="3">
    <source>
        <dbReference type="ARBA" id="ARBA00022917"/>
    </source>
</evidence>